<evidence type="ECO:0000313" key="2">
    <source>
        <dbReference type="EMBL" id="MEN1760564.1"/>
    </source>
</evidence>
<dbReference type="InterPro" id="IPR016181">
    <property type="entry name" value="Acyl_CoA_acyltransferase"/>
</dbReference>
<dbReference type="SUPFAM" id="SSF55729">
    <property type="entry name" value="Acyl-CoA N-acyltransferases (Nat)"/>
    <property type="match status" value="1"/>
</dbReference>
<dbReference type="PANTHER" id="PTHR43415:SF3">
    <property type="entry name" value="GNAT-FAMILY ACETYLTRANSFERASE"/>
    <property type="match status" value="1"/>
</dbReference>
<evidence type="ECO:0000259" key="1">
    <source>
        <dbReference type="PROSITE" id="PS51186"/>
    </source>
</evidence>
<dbReference type="PROSITE" id="PS51186">
    <property type="entry name" value="GNAT"/>
    <property type="match status" value="1"/>
</dbReference>
<comment type="caution">
    <text evidence="2">The sequence shown here is derived from an EMBL/GenBank/DDBJ whole genome shotgun (WGS) entry which is preliminary data.</text>
</comment>
<organism evidence="2 3">
    <name type="scientific">Anoxynatronum sibiricum</name>
    <dbReference type="NCBI Taxonomy" id="210623"/>
    <lineage>
        <taxon>Bacteria</taxon>
        <taxon>Bacillati</taxon>
        <taxon>Bacillota</taxon>
        <taxon>Clostridia</taxon>
        <taxon>Eubacteriales</taxon>
        <taxon>Clostridiaceae</taxon>
        <taxon>Anoxynatronum</taxon>
    </lineage>
</organism>
<dbReference type="Gene3D" id="3.40.630.30">
    <property type="match status" value="1"/>
</dbReference>
<proteinExistence type="predicted"/>
<feature type="domain" description="N-acetyltransferase" evidence="1">
    <location>
        <begin position="11"/>
        <end position="166"/>
    </location>
</feature>
<dbReference type="EC" id="2.-.-.-" evidence="2"/>
<accession>A0ABU9VWQ8</accession>
<name>A0ABU9VWQ8_9CLOT</name>
<dbReference type="InterPro" id="IPR000182">
    <property type="entry name" value="GNAT_dom"/>
</dbReference>
<dbReference type="EMBL" id="JBCITM010000007">
    <property type="protein sequence ID" value="MEN1760564.1"/>
    <property type="molecule type" value="Genomic_DNA"/>
</dbReference>
<dbReference type="Pfam" id="PF00583">
    <property type="entry name" value="Acetyltransf_1"/>
    <property type="match status" value="1"/>
</dbReference>
<protein>
    <submittedName>
        <fullName evidence="2">GNAT family protein</fullName>
        <ecNumber evidence="2">2.-.-.-</ecNumber>
    </submittedName>
</protein>
<sequence length="180" mass="21312">MTQAVVENQHIRLRETVPEDLDWVMATEGHPDNRDYVYNWSQERHLACIASEDEKHFMVTLVEDDRPVGYVILSGLTSEHQVISFDRITVAEKGRGYGRQTVRLIKQLCFESYKCHRLWLDVFDFNPQARRLYESEGFVFEGTLRECKKKGDDFLSMHVLSMLDREYREWTPVDDFATER</sequence>
<dbReference type="PANTHER" id="PTHR43415">
    <property type="entry name" value="SPERMIDINE N(1)-ACETYLTRANSFERASE"/>
    <property type="match status" value="1"/>
</dbReference>
<evidence type="ECO:0000313" key="3">
    <source>
        <dbReference type="Proteomes" id="UP001407405"/>
    </source>
</evidence>
<dbReference type="GO" id="GO:0016740">
    <property type="term" value="F:transferase activity"/>
    <property type="evidence" value="ECO:0007669"/>
    <property type="project" value="UniProtKB-KW"/>
</dbReference>
<reference evidence="2 3" key="1">
    <citation type="submission" date="2024-04" db="EMBL/GenBank/DDBJ databases">
        <title>Genome sequencing and metabolic network reconstruction of aminoacids and betaine degradation by Anoxynatronum sibiricum.</title>
        <authorList>
            <person name="Detkova E.N."/>
            <person name="Boltjanskaja Y.V."/>
            <person name="Mardanov A.V."/>
            <person name="Kevbrin V."/>
        </authorList>
    </citation>
    <scope>NUCLEOTIDE SEQUENCE [LARGE SCALE GENOMIC DNA]</scope>
    <source>
        <strain evidence="2 3">Z-7981</strain>
    </source>
</reference>
<keyword evidence="3" id="KW-1185">Reference proteome</keyword>
<dbReference type="Proteomes" id="UP001407405">
    <property type="component" value="Unassembled WGS sequence"/>
</dbReference>
<keyword evidence="2" id="KW-0808">Transferase</keyword>
<dbReference type="RefSeq" id="WP_343185884.1">
    <property type="nucleotide sequence ID" value="NZ_JBCITM010000007.1"/>
</dbReference>
<gene>
    <name evidence="2" type="ORF">AAIG11_08775</name>
</gene>